<keyword evidence="9" id="KW-1185">Reference proteome</keyword>
<evidence type="ECO:0000256" key="1">
    <source>
        <dbReference type="ARBA" id="ARBA00001971"/>
    </source>
</evidence>
<evidence type="ECO:0000256" key="4">
    <source>
        <dbReference type="ARBA" id="ARBA00022723"/>
    </source>
</evidence>
<dbReference type="AlphaFoldDB" id="A0A317XBE6"/>
<dbReference type="Proteomes" id="UP000246702">
    <property type="component" value="Unassembled WGS sequence"/>
</dbReference>
<evidence type="ECO:0000256" key="5">
    <source>
        <dbReference type="ARBA" id="ARBA00023002"/>
    </source>
</evidence>
<protein>
    <submittedName>
        <fullName evidence="8">Cytochrome P450</fullName>
    </submittedName>
</protein>
<dbReference type="Pfam" id="PF00067">
    <property type="entry name" value="p450"/>
    <property type="match status" value="1"/>
</dbReference>
<keyword evidence="6" id="KW-0408">Iron</keyword>
<comment type="cofactor">
    <cofactor evidence="1">
        <name>heme</name>
        <dbReference type="ChEBI" id="CHEBI:30413"/>
    </cofactor>
</comment>
<dbReference type="RefSeq" id="XP_025472715.1">
    <property type="nucleotide sequence ID" value="XM_025616922.1"/>
</dbReference>
<reference evidence="8 9" key="1">
    <citation type="submission" date="2016-12" db="EMBL/GenBank/DDBJ databases">
        <title>The genomes of Aspergillus section Nigri reveals drivers in fungal speciation.</title>
        <authorList>
            <consortium name="DOE Joint Genome Institute"/>
            <person name="Vesth T.C."/>
            <person name="Nybo J."/>
            <person name="Theobald S."/>
            <person name="Brandl J."/>
            <person name="Frisvad J.C."/>
            <person name="Nielsen K.F."/>
            <person name="Lyhne E.K."/>
            <person name="Kogle M.E."/>
            <person name="Kuo A."/>
            <person name="Riley R."/>
            <person name="Clum A."/>
            <person name="Nolan M."/>
            <person name="Lipzen A."/>
            <person name="Salamov A."/>
            <person name="Henrissat B."/>
            <person name="Wiebenga A."/>
            <person name="De Vries R.P."/>
            <person name="Grigoriev I.V."/>
            <person name="Mortensen U.H."/>
            <person name="Andersen M.R."/>
            <person name="Baker S.E."/>
        </authorList>
    </citation>
    <scope>NUCLEOTIDE SEQUENCE [LARGE SCALE GENOMIC DNA]</scope>
    <source>
        <strain evidence="8 9">CBS 115572</strain>
    </source>
</reference>
<evidence type="ECO:0000256" key="6">
    <source>
        <dbReference type="ARBA" id="ARBA00023004"/>
    </source>
</evidence>
<evidence type="ECO:0000313" key="9">
    <source>
        <dbReference type="Proteomes" id="UP000246702"/>
    </source>
</evidence>
<sequence length="277" mass="31506">MSAQFGPQTLILITSPTIAHDFLDRRGSIYANRPNLIMANNITKGLHMLIHHYNPWMKRHQRLEAPVLSLRASNTYFPIQDLESKQLLFDLLHSNNFDAHFERYSGSLMFALAYGFRLPIPKIQEMRHMRTIQGNFVYAAQVGTWIADIFPFLDYLPAVVAPWKRLAGELFQLESRAHTRHLEKRLASGSWSWAKELSRSRYAEGMSELEVACNLGIWGDAGFETTWPAMKVFVWAVHTDGRFVALARKELGGVFGRERFPSFEDAEKFGVCAGGGG</sequence>
<dbReference type="PANTHER" id="PTHR46300:SF1">
    <property type="entry name" value="P450, PUTATIVE (EUROFUNG)-RELATED"/>
    <property type="match status" value="1"/>
</dbReference>
<proteinExistence type="inferred from homology"/>
<dbReference type="STRING" id="1450535.A0A317XBE6"/>
<evidence type="ECO:0000256" key="7">
    <source>
        <dbReference type="ARBA" id="ARBA00023033"/>
    </source>
</evidence>
<dbReference type="GO" id="GO:0020037">
    <property type="term" value="F:heme binding"/>
    <property type="evidence" value="ECO:0007669"/>
    <property type="project" value="InterPro"/>
</dbReference>
<name>A0A317XBE6_9EURO</name>
<accession>A0A317XBE6</accession>
<dbReference type="InterPro" id="IPR001128">
    <property type="entry name" value="Cyt_P450"/>
</dbReference>
<dbReference type="InterPro" id="IPR036396">
    <property type="entry name" value="Cyt_P450_sf"/>
</dbReference>
<comment type="caution">
    <text evidence="8">The sequence shown here is derived from an EMBL/GenBank/DDBJ whole genome shotgun (WGS) entry which is preliminary data.</text>
</comment>
<dbReference type="GO" id="GO:0004497">
    <property type="term" value="F:monooxygenase activity"/>
    <property type="evidence" value="ECO:0007669"/>
    <property type="project" value="UniProtKB-KW"/>
</dbReference>
<dbReference type="PANTHER" id="PTHR46300">
    <property type="entry name" value="P450, PUTATIVE (EUROFUNG)-RELATED-RELATED"/>
    <property type="match status" value="1"/>
</dbReference>
<keyword evidence="7" id="KW-0503">Monooxygenase</keyword>
<evidence type="ECO:0000256" key="2">
    <source>
        <dbReference type="ARBA" id="ARBA00010617"/>
    </source>
</evidence>
<dbReference type="GO" id="GO:0016705">
    <property type="term" value="F:oxidoreductase activity, acting on paired donors, with incorporation or reduction of molecular oxygen"/>
    <property type="evidence" value="ECO:0007669"/>
    <property type="project" value="InterPro"/>
</dbReference>
<dbReference type="SUPFAM" id="SSF48264">
    <property type="entry name" value="Cytochrome P450"/>
    <property type="match status" value="1"/>
</dbReference>
<dbReference type="EMBL" id="MSFK01000002">
    <property type="protein sequence ID" value="PWY95954.1"/>
    <property type="molecule type" value="Genomic_DNA"/>
</dbReference>
<keyword evidence="4" id="KW-0479">Metal-binding</keyword>
<dbReference type="GO" id="GO:0005506">
    <property type="term" value="F:iron ion binding"/>
    <property type="evidence" value="ECO:0007669"/>
    <property type="project" value="InterPro"/>
</dbReference>
<evidence type="ECO:0000313" key="8">
    <source>
        <dbReference type="EMBL" id="PWY95954.1"/>
    </source>
</evidence>
<evidence type="ECO:0000256" key="3">
    <source>
        <dbReference type="ARBA" id="ARBA00022617"/>
    </source>
</evidence>
<dbReference type="InterPro" id="IPR050364">
    <property type="entry name" value="Cytochrome_P450_fung"/>
</dbReference>
<keyword evidence="5" id="KW-0560">Oxidoreductase</keyword>
<organism evidence="8 9">
    <name type="scientific">Aspergillus sclerotioniger CBS 115572</name>
    <dbReference type="NCBI Taxonomy" id="1450535"/>
    <lineage>
        <taxon>Eukaryota</taxon>
        <taxon>Fungi</taxon>
        <taxon>Dikarya</taxon>
        <taxon>Ascomycota</taxon>
        <taxon>Pezizomycotina</taxon>
        <taxon>Eurotiomycetes</taxon>
        <taxon>Eurotiomycetidae</taxon>
        <taxon>Eurotiales</taxon>
        <taxon>Aspergillaceae</taxon>
        <taxon>Aspergillus</taxon>
        <taxon>Aspergillus subgen. Circumdati</taxon>
    </lineage>
</organism>
<dbReference type="Gene3D" id="1.10.630.10">
    <property type="entry name" value="Cytochrome P450"/>
    <property type="match status" value="1"/>
</dbReference>
<dbReference type="OrthoDB" id="1470350at2759"/>
<comment type="similarity">
    <text evidence="2">Belongs to the cytochrome P450 family.</text>
</comment>
<dbReference type="GeneID" id="37119065"/>
<keyword evidence="3" id="KW-0349">Heme</keyword>
<gene>
    <name evidence="8" type="ORF">BO94DRAFT_620309</name>
</gene>